<keyword evidence="3" id="KW-1185">Reference proteome</keyword>
<gene>
    <name evidence="2" type="ORF">NH26_19925</name>
</gene>
<organism evidence="2 3">
    <name type="scientific">Flammeovirga pacifica</name>
    <dbReference type="NCBI Taxonomy" id="915059"/>
    <lineage>
        <taxon>Bacteria</taxon>
        <taxon>Pseudomonadati</taxon>
        <taxon>Bacteroidota</taxon>
        <taxon>Cytophagia</taxon>
        <taxon>Cytophagales</taxon>
        <taxon>Flammeovirgaceae</taxon>
        <taxon>Flammeovirga</taxon>
    </lineage>
</organism>
<evidence type="ECO:0000313" key="3">
    <source>
        <dbReference type="Proteomes" id="UP000179797"/>
    </source>
</evidence>
<reference evidence="2 3" key="1">
    <citation type="journal article" date="2012" name="Int. J. Syst. Evol. Microbiol.">
        <title>Flammeovirga pacifica sp. nov., isolated from deep-sea sediment.</title>
        <authorList>
            <person name="Xu H."/>
            <person name="Fu Y."/>
            <person name="Yang N."/>
            <person name="Ding Z."/>
            <person name="Lai Q."/>
            <person name="Zeng R."/>
        </authorList>
    </citation>
    <scope>NUCLEOTIDE SEQUENCE [LARGE SCALE GENOMIC DNA]</scope>
    <source>
        <strain evidence="3">DSM 24597 / LMG 26175 / WPAGA1</strain>
    </source>
</reference>
<sequence length="77" mass="9061">MKKFIALLLFFISSVAFADVPNVQVSNDAKVKIQTPIRGDIARKRQKRVRKKRVRVRAYKRKCISHRVKRCNSCHHN</sequence>
<dbReference type="Proteomes" id="UP000179797">
    <property type="component" value="Unassembled WGS sequence"/>
</dbReference>
<dbReference type="RefSeq" id="WP_044217766.1">
    <property type="nucleotide sequence ID" value="NZ_JRYR02000002.1"/>
</dbReference>
<feature type="signal peptide" evidence="1">
    <location>
        <begin position="1"/>
        <end position="18"/>
    </location>
</feature>
<dbReference type="STRING" id="915059.NH26_19925"/>
<comment type="caution">
    <text evidence="2">The sequence shown here is derived from an EMBL/GenBank/DDBJ whole genome shotgun (WGS) entry which is preliminary data.</text>
</comment>
<feature type="chain" id="PRO_5010189361" evidence="1">
    <location>
        <begin position="19"/>
        <end position="77"/>
    </location>
</feature>
<evidence type="ECO:0000256" key="1">
    <source>
        <dbReference type="SAM" id="SignalP"/>
    </source>
</evidence>
<accession>A0A1S1YSN8</accession>
<dbReference type="EMBL" id="JRYR02000002">
    <property type="protein sequence ID" value="OHX63883.1"/>
    <property type="molecule type" value="Genomic_DNA"/>
</dbReference>
<dbReference type="AlphaFoldDB" id="A0A1S1YSN8"/>
<name>A0A1S1YSN8_FLAPC</name>
<evidence type="ECO:0000313" key="2">
    <source>
        <dbReference type="EMBL" id="OHX63883.1"/>
    </source>
</evidence>
<dbReference type="PROSITE" id="PS50096">
    <property type="entry name" value="IQ"/>
    <property type="match status" value="1"/>
</dbReference>
<protein>
    <submittedName>
        <fullName evidence="2">Uncharacterized protein</fullName>
    </submittedName>
</protein>
<proteinExistence type="predicted"/>
<keyword evidence="1" id="KW-0732">Signal</keyword>